<dbReference type="Proteomes" id="UP000263753">
    <property type="component" value="Chromosome"/>
</dbReference>
<evidence type="ECO:0000313" key="1">
    <source>
        <dbReference type="EMBL" id="AXY55501.1"/>
    </source>
</evidence>
<evidence type="ECO:0000313" key="2">
    <source>
        <dbReference type="Proteomes" id="UP000263753"/>
    </source>
</evidence>
<reference evidence="2" key="1">
    <citation type="submission" date="2018-09" db="EMBL/GenBank/DDBJ databases">
        <title>The complete genome of Acinetobacter sp. strain WCHAc010005.</title>
        <authorList>
            <person name="Hu Y."/>
            <person name="Long H."/>
            <person name="Feng Y."/>
            <person name="Zong Z."/>
        </authorList>
    </citation>
    <scope>NUCLEOTIDE SEQUENCE [LARGE SCALE GENOMIC DNA]</scope>
    <source>
        <strain evidence="2">WCHAc010005</strain>
    </source>
</reference>
<protein>
    <submittedName>
        <fullName evidence="1">Uncharacterized protein</fullName>
    </submittedName>
</protein>
<dbReference type="EMBL" id="CP032134">
    <property type="protein sequence ID" value="AXY55501.1"/>
    <property type="molecule type" value="Genomic_DNA"/>
</dbReference>
<gene>
    <name evidence="1" type="ORF">CDG60_02105</name>
</gene>
<proteinExistence type="predicted"/>
<dbReference type="AlphaFoldDB" id="A0A3B7LSW6"/>
<name>A0A3B7LSW6_9GAMM</name>
<organism evidence="1 2">
    <name type="scientific">Acinetobacter chinensis</name>
    <dbReference type="NCBI Taxonomy" id="2004650"/>
    <lineage>
        <taxon>Bacteria</taxon>
        <taxon>Pseudomonadati</taxon>
        <taxon>Pseudomonadota</taxon>
        <taxon>Gammaproteobacteria</taxon>
        <taxon>Moraxellales</taxon>
        <taxon>Moraxellaceae</taxon>
        <taxon>Acinetobacter</taxon>
    </lineage>
</organism>
<sequence>MTVHFSFLPLSFFLATMLVLTGCDKSEHRPVQEQKQSHQEISDAVDLTQLCKNIHKEMNDINAQRTTLALEQINQDLKVCLPLVQPDEQLALLKLSTQMYRNFLTVERTPQQAKAFHQYAFDMAQHPTIQQSHFEQFTLRDQYLLKHQGQAYIELFDAGADSLIYRRSPQYLAIIFAPYMPEAEKVFIEHLAQQNIQQTLRDGALVISAQEVAERALFWEGYVRDYPKSRYIQDARYLQKIYAIFLFKGTPKTSVSENYRDKSSVTPDNLAEIEALTQLKNSALADQARKFIQFVQMSDTDRRQLPAAANPSVQLTQYLQLNTEVLKDNRDCFSDAVCLSA</sequence>
<dbReference type="KEGG" id="achi:CDG60_02105"/>
<accession>A0A3B7LSW6</accession>